<feature type="transmembrane region" description="Helical" evidence="1">
    <location>
        <begin position="84"/>
        <end position="105"/>
    </location>
</feature>
<dbReference type="Pfam" id="PF03707">
    <property type="entry name" value="MHYT"/>
    <property type="match status" value="1"/>
</dbReference>
<dbReference type="PROSITE" id="PS50887">
    <property type="entry name" value="GGDEF"/>
    <property type="match status" value="1"/>
</dbReference>
<sequence length="785" mass="84868">MYQILSCVTGEHGLLYVLAAVLVLATGSVCSVIVYQRGVLAETRMRQRVWAGLSGAVTAIGIWATHFVAMLGYRPGFAVQFDGLTTLLSAGIALSGFLATSQILIGAMTPLRRATCALLATITVTTMHYYGVGALKASALIEFDTGYVITSFVAALALFSATYFSLSTESKARNVAALGTSMAAVASLHFIGMTAMTVVPLDGFAQAGWEIAPATLGSWVVLGVAAAIVAASVAAGWDTVLSSFRFRQQRTMSLLVNAASEAILVVRDDGVVVEVNEAAVALFGTPRDALIGAQATNLIGLDPLRTGPDTVCEYEIQCAGEAIPVDLSVRDLEDSGRGLVAVSLYDLRDRIRNEAHIRELAYLDQLTQLPNRAAFQKALDERTSQNAPAIRDFSVFLVDLDEFKDVNDQFGHEAGDAVLKESAQRLRITFGKDAIVSRLGGDEFAVIYPDGKDEKALVALGEACVQSLSRPIRYSAVTIRSGASVGIASGLMWEDPAALLKAADRALYVAKHGGRRTARFYDGELHAQAETKRKLEADLERAVREEEFVLHYQSKVCSRTSRILGYEALIRWNRPGHGLVMPGAFIEVAEQSLIIQDIGRWSIYTACEAAARWKEKVSVSVNLSARQFLDPKLYATVRDALRKSGLDASRLELEITETCLIQNTIVAARILERLKKLGVQIALDDFGTGYSSMRFVQQFPFDRIKIDKSFVLSMESDKKAQAIVDAILHLGSSLSIPVVAEGVETESQAKRLIEAHCSELQGFLLSRPAPLDVDGMVISKLANAS</sequence>
<feature type="transmembrane region" description="Helical" evidence="1">
    <location>
        <begin position="178"/>
        <end position="199"/>
    </location>
</feature>
<dbReference type="InterPro" id="IPR001633">
    <property type="entry name" value="EAL_dom"/>
</dbReference>
<name>A0A399RE96_9PROT</name>
<dbReference type="NCBIfam" id="TIGR00254">
    <property type="entry name" value="GGDEF"/>
    <property type="match status" value="1"/>
</dbReference>
<dbReference type="InterPro" id="IPR035919">
    <property type="entry name" value="EAL_sf"/>
</dbReference>
<dbReference type="InterPro" id="IPR000014">
    <property type="entry name" value="PAS"/>
</dbReference>
<dbReference type="PANTHER" id="PTHR44757">
    <property type="entry name" value="DIGUANYLATE CYCLASE DGCP"/>
    <property type="match status" value="1"/>
</dbReference>
<dbReference type="SMART" id="SM00052">
    <property type="entry name" value="EAL"/>
    <property type="match status" value="1"/>
</dbReference>
<dbReference type="CDD" id="cd01948">
    <property type="entry name" value="EAL"/>
    <property type="match status" value="1"/>
</dbReference>
<protein>
    <submittedName>
        <fullName evidence="6">EAL domain-containing protein</fullName>
    </submittedName>
</protein>
<keyword evidence="1" id="KW-0812">Transmembrane</keyword>
<evidence type="ECO:0000259" key="3">
    <source>
        <dbReference type="PROSITE" id="PS50883"/>
    </source>
</evidence>
<dbReference type="GO" id="GO:0016020">
    <property type="term" value="C:membrane"/>
    <property type="evidence" value="ECO:0007669"/>
    <property type="project" value="UniProtKB-UniRule"/>
</dbReference>
<dbReference type="AlphaFoldDB" id="A0A399RE96"/>
<dbReference type="SUPFAM" id="SSF55785">
    <property type="entry name" value="PYP-like sensor domain (PAS domain)"/>
    <property type="match status" value="1"/>
</dbReference>
<dbReference type="PROSITE" id="PS50924">
    <property type="entry name" value="MHYT"/>
    <property type="match status" value="1"/>
</dbReference>
<dbReference type="PROSITE" id="PS50883">
    <property type="entry name" value="EAL"/>
    <property type="match status" value="1"/>
</dbReference>
<evidence type="ECO:0000259" key="4">
    <source>
        <dbReference type="PROSITE" id="PS50887"/>
    </source>
</evidence>
<feature type="transmembrane region" description="Helical" evidence="1">
    <location>
        <begin position="14"/>
        <end position="37"/>
    </location>
</feature>
<evidence type="ECO:0000313" key="7">
    <source>
        <dbReference type="Proteomes" id="UP000266385"/>
    </source>
</evidence>
<dbReference type="InterPro" id="IPR000160">
    <property type="entry name" value="GGDEF_dom"/>
</dbReference>
<feature type="transmembrane region" description="Helical" evidence="1">
    <location>
        <begin position="147"/>
        <end position="166"/>
    </location>
</feature>
<dbReference type="OrthoDB" id="7279500at2"/>
<keyword evidence="7" id="KW-1185">Reference proteome</keyword>
<evidence type="ECO:0000259" key="2">
    <source>
        <dbReference type="PROSITE" id="PS50112"/>
    </source>
</evidence>
<feature type="transmembrane region" description="Helical" evidence="1">
    <location>
        <begin position="117"/>
        <end position="141"/>
    </location>
</feature>
<dbReference type="SMART" id="SM00267">
    <property type="entry name" value="GGDEF"/>
    <property type="match status" value="1"/>
</dbReference>
<dbReference type="InterPro" id="IPR035965">
    <property type="entry name" value="PAS-like_dom_sf"/>
</dbReference>
<feature type="domain" description="PAS" evidence="2">
    <location>
        <begin position="248"/>
        <end position="292"/>
    </location>
</feature>
<dbReference type="Pfam" id="PF00563">
    <property type="entry name" value="EAL"/>
    <property type="match status" value="1"/>
</dbReference>
<feature type="transmembrane region" description="Helical" evidence="1">
    <location>
        <begin position="219"/>
        <end position="240"/>
    </location>
</feature>
<evidence type="ECO:0000256" key="1">
    <source>
        <dbReference type="PROSITE-ProRule" id="PRU00244"/>
    </source>
</evidence>
<keyword evidence="1" id="KW-0472">Membrane</keyword>
<dbReference type="Gene3D" id="3.30.450.20">
    <property type="entry name" value="PAS domain"/>
    <property type="match status" value="1"/>
</dbReference>
<dbReference type="EMBL" id="QWFX01000013">
    <property type="protein sequence ID" value="RIJ28367.1"/>
    <property type="molecule type" value="Genomic_DNA"/>
</dbReference>
<dbReference type="InterPro" id="IPR005330">
    <property type="entry name" value="MHYT_dom"/>
</dbReference>
<dbReference type="InterPro" id="IPR052155">
    <property type="entry name" value="Biofilm_reg_signaling"/>
</dbReference>
<accession>A0A399RE96</accession>
<dbReference type="PANTHER" id="PTHR44757:SF2">
    <property type="entry name" value="BIOFILM ARCHITECTURE MAINTENANCE PROTEIN MBAA"/>
    <property type="match status" value="1"/>
</dbReference>
<dbReference type="Gene3D" id="3.20.20.450">
    <property type="entry name" value="EAL domain"/>
    <property type="match status" value="1"/>
</dbReference>
<dbReference type="Proteomes" id="UP000266385">
    <property type="component" value="Unassembled WGS sequence"/>
</dbReference>
<dbReference type="CDD" id="cd01949">
    <property type="entry name" value="GGDEF"/>
    <property type="match status" value="1"/>
</dbReference>
<feature type="domain" description="MHYT" evidence="5">
    <location>
        <begin position="12"/>
        <end position="199"/>
    </location>
</feature>
<proteinExistence type="predicted"/>
<dbReference type="SUPFAM" id="SSF141868">
    <property type="entry name" value="EAL domain-like"/>
    <property type="match status" value="1"/>
</dbReference>
<dbReference type="RefSeq" id="WP_119376902.1">
    <property type="nucleotide sequence ID" value="NZ_QWFX01000013.1"/>
</dbReference>
<feature type="domain" description="GGDEF" evidence="4">
    <location>
        <begin position="391"/>
        <end position="523"/>
    </location>
</feature>
<evidence type="ECO:0000259" key="5">
    <source>
        <dbReference type="PROSITE" id="PS50924"/>
    </source>
</evidence>
<organism evidence="6 7">
    <name type="scientific">Henriciella mobilis</name>
    <dbReference type="NCBI Taxonomy" id="2305467"/>
    <lineage>
        <taxon>Bacteria</taxon>
        <taxon>Pseudomonadati</taxon>
        <taxon>Pseudomonadota</taxon>
        <taxon>Alphaproteobacteria</taxon>
        <taxon>Hyphomonadales</taxon>
        <taxon>Hyphomonadaceae</taxon>
        <taxon>Henriciella</taxon>
    </lineage>
</organism>
<dbReference type="InterPro" id="IPR029787">
    <property type="entry name" value="Nucleotide_cyclase"/>
</dbReference>
<dbReference type="PROSITE" id="PS50112">
    <property type="entry name" value="PAS"/>
    <property type="match status" value="1"/>
</dbReference>
<reference evidence="6 7" key="1">
    <citation type="submission" date="2018-08" db="EMBL/GenBank/DDBJ databases">
        <title>Henriciella mobilis sp. nov., isolated from seawater.</title>
        <authorList>
            <person name="Cheng H."/>
            <person name="Wu Y.-H."/>
            <person name="Xu X.-W."/>
            <person name="Guo L.-L."/>
        </authorList>
    </citation>
    <scope>NUCLEOTIDE SEQUENCE [LARGE SCALE GENOMIC DNA]</scope>
    <source>
        <strain evidence="6 7">JN25</strain>
    </source>
</reference>
<dbReference type="GO" id="GO:0006355">
    <property type="term" value="P:regulation of DNA-templated transcription"/>
    <property type="evidence" value="ECO:0007669"/>
    <property type="project" value="InterPro"/>
</dbReference>
<gene>
    <name evidence="6" type="ORF">D1223_13320</name>
</gene>
<keyword evidence="1" id="KW-1133">Transmembrane helix</keyword>
<dbReference type="Pfam" id="PF00989">
    <property type="entry name" value="PAS"/>
    <property type="match status" value="1"/>
</dbReference>
<dbReference type="InterPro" id="IPR043128">
    <property type="entry name" value="Rev_trsase/Diguanyl_cyclase"/>
</dbReference>
<evidence type="ECO:0000313" key="6">
    <source>
        <dbReference type="EMBL" id="RIJ28367.1"/>
    </source>
</evidence>
<dbReference type="Gene3D" id="3.30.70.270">
    <property type="match status" value="1"/>
</dbReference>
<dbReference type="SUPFAM" id="SSF55073">
    <property type="entry name" value="Nucleotide cyclase"/>
    <property type="match status" value="1"/>
</dbReference>
<feature type="transmembrane region" description="Helical" evidence="1">
    <location>
        <begin position="49"/>
        <end position="72"/>
    </location>
</feature>
<comment type="caution">
    <text evidence="6">The sequence shown here is derived from an EMBL/GenBank/DDBJ whole genome shotgun (WGS) entry which is preliminary data.</text>
</comment>
<feature type="domain" description="EAL" evidence="3">
    <location>
        <begin position="532"/>
        <end position="782"/>
    </location>
</feature>
<dbReference type="InterPro" id="IPR013767">
    <property type="entry name" value="PAS_fold"/>
</dbReference>
<dbReference type="Pfam" id="PF00990">
    <property type="entry name" value="GGDEF"/>
    <property type="match status" value="1"/>
</dbReference>